<organism evidence="1 2">
    <name type="scientific">Pelagibacterium halotolerans (strain DSM 22347 / JCM 15775 / CGMCC 1.7692 / B2)</name>
    <dbReference type="NCBI Taxonomy" id="1082931"/>
    <lineage>
        <taxon>Bacteria</taxon>
        <taxon>Pseudomonadati</taxon>
        <taxon>Pseudomonadota</taxon>
        <taxon>Alphaproteobacteria</taxon>
        <taxon>Hyphomicrobiales</taxon>
        <taxon>Devosiaceae</taxon>
        <taxon>Pelagibacterium</taxon>
    </lineage>
</organism>
<keyword evidence="2" id="KW-1185">Reference proteome</keyword>
<dbReference type="HOGENOM" id="CLU_2247461_0_0_5"/>
<accession>G4RC50</accession>
<dbReference type="EMBL" id="CP003075">
    <property type="protein sequence ID" value="AEQ52673.1"/>
    <property type="molecule type" value="Genomic_DNA"/>
</dbReference>
<gene>
    <name evidence="1" type="ordered locus">KKY_2665</name>
</gene>
<proteinExistence type="predicted"/>
<dbReference type="KEGG" id="phl:KKY_2665"/>
<name>G4RC50_PELHB</name>
<protein>
    <submittedName>
        <fullName evidence="1">Uncharacterized protein</fullName>
    </submittedName>
</protein>
<dbReference type="AlphaFoldDB" id="G4RC50"/>
<evidence type="ECO:0000313" key="1">
    <source>
        <dbReference type="EMBL" id="AEQ52673.1"/>
    </source>
</evidence>
<dbReference type="Proteomes" id="UP000008850">
    <property type="component" value="Chromosome"/>
</dbReference>
<sequence length="104" mass="11204">MARDVDAALSEGLAFLIAKHGTAAPVDLRELSVIAKIVLEREGFAAGTIAAAIRSRFARREEHRDVGHMPSLTATDAALVRPTKAGEWESDLAEYVRFTSAKIA</sequence>
<reference evidence="1 2" key="1">
    <citation type="journal article" date="2012" name="J. Bacteriol.">
        <title>Complete genome sequence of Pelagibacterium halotolerans B2T.</title>
        <authorList>
            <person name="Huo Y.Y."/>
            <person name="Cheng H."/>
            <person name="Han X.F."/>
            <person name="Jiang X.W."/>
            <person name="Sun C."/>
            <person name="Zhang X.Q."/>
            <person name="Zhu X.F."/>
            <person name="Liu Y.F."/>
            <person name="Li P.F."/>
            <person name="Ni P.X."/>
            <person name="Wu M."/>
        </authorList>
    </citation>
    <scope>NUCLEOTIDE SEQUENCE [LARGE SCALE GENOMIC DNA]</scope>
    <source>
        <strain evidence="2">DSM 22347 / JCM 15775 / CGMCC 1.7692 / B2</strain>
    </source>
</reference>
<dbReference type="RefSeq" id="WP_014131822.1">
    <property type="nucleotide sequence ID" value="NC_016078.1"/>
</dbReference>
<evidence type="ECO:0000313" key="2">
    <source>
        <dbReference type="Proteomes" id="UP000008850"/>
    </source>
</evidence>